<dbReference type="CDD" id="cd02440">
    <property type="entry name" value="AdoMet_MTases"/>
    <property type="match status" value="1"/>
</dbReference>
<proteinExistence type="inferred from homology"/>
<dbReference type="PANTHER" id="PTHR43591:SF10">
    <property type="entry name" value="ABC TRANSMEMBRANE TYPE-1 DOMAIN-CONTAINING PROTEIN-RELATED"/>
    <property type="match status" value="1"/>
</dbReference>
<keyword evidence="3" id="KW-0808">Transferase</keyword>
<evidence type="ECO:0000256" key="1">
    <source>
        <dbReference type="ARBA" id="ARBA00038158"/>
    </source>
</evidence>
<dbReference type="Pfam" id="PF13489">
    <property type="entry name" value="Methyltransf_23"/>
    <property type="match status" value="1"/>
</dbReference>
<evidence type="ECO:0000313" key="3">
    <source>
        <dbReference type="EMBL" id="KAK8873817.1"/>
    </source>
</evidence>
<comment type="caution">
    <text evidence="3">The sequence shown here is derived from an EMBL/GenBank/DDBJ whole genome shotgun (WGS) entry which is preliminary data.</text>
</comment>
<reference evidence="3 4" key="1">
    <citation type="journal article" date="2024" name="IMA Fungus">
        <title>Apiospora arundinis, a panoply of carbohydrate-active enzymes and secondary metabolites.</title>
        <authorList>
            <person name="Sorensen T."/>
            <person name="Petersen C."/>
            <person name="Muurmann A.T."/>
            <person name="Christiansen J.V."/>
            <person name="Brundto M.L."/>
            <person name="Overgaard C.K."/>
            <person name="Boysen A.T."/>
            <person name="Wollenberg R.D."/>
            <person name="Larsen T.O."/>
            <person name="Sorensen J.L."/>
            <person name="Nielsen K.L."/>
            <person name="Sondergaard T.E."/>
        </authorList>
    </citation>
    <scope>NUCLEOTIDE SEQUENCE [LARGE SCALE GENOMIC DNA]</scope>
    <source>
        <strain evidence="3 4">AAU 773</strain>
    </source>
</reference>
<evidence type="ECO:0000313" key="4">
    <source>
        <dbReference type="Proteomes" id="UP001390339"/>
    </source>
</evidence>
<protein>
    <submittedName>
        <fullName evidence="3">S-adenosyl-L-methionine-dependent methyltransferase</fullName>
    </submittedName>
</protein>
<accession>A0ABR2J8S6</accession>
<comment type="similarity">
    <text evidence="1">Belongs to the methyltransferase superfamily. LaeA methyltransferase family.</text>
</comment>
<keyword evidence="4" id="KW-1185">Reference proteome</keyword>
<gene>
    <name evidence="3" type="ORF">PGQ11_004331</name>
</gene>
<dbReference type="PANTHER" id="PTHR43591">
    <property type="entry name" value="METHYLTRANSFERASE"/>
    <property type="match status" value="1"/>
</dbReference>
<dbReference type="SUPFAM" id="SSF53335">
    <property type="entry name" value="S-adenosyl-L-methionine-dependent methyltransferases"/>
    <property type="match status" value="1"/>
</dbReference>
<sequence>MTEKVAGSLPKSGISKTAGDSDAHINEASSSSSSSSLSSSSSATKPGGRKSKDSAARTDAAEVEVPLNELSRGDGPSQGISSTSASASAGTQNGETASDNASLSSDDATPIANGSAADLDWAQPDHDHHFDDGDSALGDDSASSTQSLSSSVLQYRMIHGRRYHSLRGDSNIEYWQPNDEQQNLHSEYTHHANLLLLDGKLFLAPIPENVQNVLDVGTGIGQWAIDFGDAYPHAEVRGVDLSPIQPAWIPPNVLFEIDDITQEWTYQPNYFDFIYLRSLQGCVKDWDAFFREAYKCCKPGGWVETFHSDLKAQSDDGSVRPGMALLAMYDHLVDAGRRMGRPMDLLSQQTMMRSMRAAGFVDLRETNLKKPLTGSFGDRHMREVGGFQHAACMEGIEGFVLYPLGQVLGWPLIQIQLLLARVRTELASQKVHPWTRVQIVYARKPE</sequence>
<dbReference type="Proteomes" id="UP001390339">
    <property type="component" value="Unassembled WGS sequence"/>
</dbReference>
<feature type="compositionally biased region" description="Low complexity" evidence="2">
    <location>
        <begin position="77"/>
        <end position="108"/>
    </location>
</feature>
<feature type="compositionally biased region" description="Low complexity" evidence="2">
    <location>
        <begin position="29"/>
        <end position="42"/>
    </location>
</feature>
<dbReference type="Gene3D" id="3.40.50.150">
    <property type="entry name" value="Vaccinia Virus protein VP39"/>
    <property type="match status" value="1"/>
</dbReference>
<dbReference type="GO" id="GO:0008168">
    <property type="term" value="F:methyltransferase activity"/>
    <property type="evidence" value="ECO:0007669"/>
    <property type="project" value="UniProtKB-KW"/>
</dbReference>
<dbReference type="InterPro" id="IPR029063">
    <property type="entry name" value="SAM-dependent_MTases_sf"/>
</dbReference>
<evidence type="ECO:0000256" key="2">
    <source>
        <dbReference type="SAM" id="MobiDB-lite"/>
    </source>
</evidence>
<feature type="compositionally biased region" description="Low complexity" evidence="2">
    <location>
        <begin position="135"/>
        <end position="145"/>
    </location>
</feature>
<keyword evidence="3" id="KW-0489">Methyltransferase</keyword>
<feature type="compositionally biased region" description="Basic and acidic residues" evidence="2">
    <location>
        <begin position="123"/>
        <end position="132"/>
    </location>
</feature>
<feature type="region of interest" description="Disordered" evidence="2">
    <location>
        <begin position="1"/>
        <end position="145"/>
    </location>
</feature>
<dbReference type="GO" id="GO:0032259">
    <property type="term" value="P:methylation"/>
    <property type="evidence" value="ECO:0007669"/>
    <property type="project" value="UniProtKB-KW"/>
</dbReference>
<dbReference type="EMBL" id="JAPCWZ010000003">
    <property type="protein sequence ID" value="KAK8873817.1"/>
    <property type="molecule type" value="Genomic_DNA"/>
</dbReference>
<name>A0ABR2J8S6_9PEZI</name>
<organism evidence="3 4">
    <name type="scientific">Apiospora arundinis</name>
    <dbReference type="NCBI Taxonomy" id="335852"/>
    <lineage>
        <taxon>Eukaryota</taxon>
        <taxon>Fungi</taxon>
        <taxon>Dikarya</taxon>
        <taxon>Ascomycota</taxon>
        <taxon>Pezizomycotina</taxon>
        <taxon>Sordariomycetes</taxon>
        <taxon>Xylariomycetidae</taxon>
        <taxon>Amphisphaeriales</taxon>
        <taxon>Apiosporaceae</taxon>
        <taxon>Apiospora</taxon>
    </lineage>
</organism>
<feature type="compositionally biased region" description="Basic and acidic residues" evidence="2">
    <location>
        <begin position="50"/>
        <end position="60"/>
    </location>
</feature>